<dbReference type="PRINTS" id="PR00385">
    <property type="entry name" value="P450"/>
</dbReference>
<feature type="binding site" description="axial binding residue" evidence="8">
    <location>
        <position position="444"/>
    </location>
    <ligand>
        <name>heme</name>
        <dbReference type="ChEBI" id="CHEBI:30413"/>
    </ligand>
    <ligandPart>
        <name>Fe</name>
        <dbReference type="ChEBI" id="CHEBI:18248"/>
    </ligandPart>
</feature>
<dbReference type="InterPro" id="IPR001128">
    <property type="entry name" value="Cyt_P450"/>
</dbReference>
<reference evidence="10 13" key="1">
    <citation type="journal article" date="2011" name="Nature">
        <title>The Medicago genome provides insight into the evolution of rhizobial symbioses.</title>
        <authorList>
            <person name="Young N.D."/>
            <person name="Debelle F."/>
            <person name="Oldroyd G.E."/>
            <person name="Geurts R."/>
            <person name="Cannon S.B."/>
            <person name="Udvardi M.K."/>
            <person name="Benedito V.A."/>
            <person name="Mayer K.F."/>
            <person name="Gouzy J."/>
            <person name="Schoof H."/>
            <person name="Van de Peer Y."/>
            <person name="Proost S."/>
            <person name="Cook D.R."/>
            <person name="Meyers B.C."/>
            <person name="Spannagl M."/>
            <person name="Cheung F."/>
            <person name="De Mita S."/>
            <person name="Krishnakumar V."/>
            <person name="Gundlach H."/>
            <person name="Zhou S."/>
            <person name="Mudge J."/>
            <person name="Bharti A.K."/>
            <person name="Murray J.D."/>
            <person name="Naoumkina M.A."/>
            <person name="Rosen B."/>
            <person name="Silverstein K.A."/>
            <person name="Tang H."/>
            <person name="Rombauts S."/>
            <person name="Zhao P.X."/>
            <person name="Zhou P."/>
            <person name="Barbe V."/>
            <person name="Bardou P."/>
            <person name="Bechner M."/>
            <person name="Bellec A."/>
            <person name="Berger A."/>
            <person name="Berges H."/>
            <person name="Bidwell S."/>
            <person name="Bisseling T."/>
            <person name="Choisne N."/>
            <person name="Couloux A."/>
            <person name="Denny R."/>
            <person name="Deshpande S."/>
            <person name="Dai X."/>
            <person name="Doyle J.J."/>
            <person name="Dudez A.M."/>
            <person name="Farmer A.D."/>
            <person name="Fouteau S."/>
            <person name="Franken C."/>
            <person name="Gibelin C."/>
            <person name="Gish J."/>
            <person name="Goldstein S."/>
            <person name="Gonzalez A.J."/>
            <person name="Green P.J."/>
            <person name="Hallab A."/>
            <person name="Hartog M."/>
            <person name="Hua A."/>
            <person name="Humphray S.J."/>
            <person name="Jeong D.H."/>
            <person name="Jing Y."/>
            <person name="Jocker A."/>
            <person name="Kenton S.M."/>
            <person name="Kim D.J."/>
            <person name="Klee K."/>
            <person name="Lai H."/>
            <person name="Lang C."/>
            <person name="Lin S."/>
            <person name="Macmil S.L."/>
            <person name="Magdelenat G."/>
            <person name="Matthews L."/>
            <person name="McCorrison J."/>
            <person name="Monaghan E.L."/>
            <person name="Mun J.H."/>
            <person name="Najar F.Z."/>
            <person name="Nicholson C."/>
            <person name="Noirot C."/>
            <person name="O'Bleness M."/>
            <person name="Paule C.R."/>
            <person name="Poulain J."/>
            <person name="Prion F."/>
            <person name="Qin B."/>
            <person name="Qu C."/>
            <person name="Retzel E.F."/>
            <person name="Riddle C."/>
            <person name="Sallet E."/>
            <person name="Samain S."/>
            <person name="Samson N."/>
            <person name="Sanders I."/>
            <person name="Saurat O."/>
            <person name="Scarpelli C."/>
            <person name="Schiex T."/>
            <person name="Segurens B."/>
            <person name="Severin A.J."/>
            <person name="Sherrier D.J."/>
            <person name="Shi R."/>
            <person name="Sims S."/>
            <person name="Singer S.R."/>
            <person name="Sinharoy S."/>
            <person name="Sterck L."/>
            <person name="Viollet A."/>
            <person name="Wang B.B."/>
            <person name="Wang K."/>
            <person name="Wang M."/>
            <person name="Wang X."/>
            <person name="Warfsmann J."/>
            <person name="Weissenbach J."/>
            <person name="White D.D."/>
            <person name="White J.D."/>
            <person name="Wiley G.B."/>
            <person name="Wincker P."/>
            <person name="Xing Y."/>
            <person name="Yang L."/>
            <person name="Yao Z."/>
            <person name="Ying F."/>
            <person name="Zhai J."/>
            <person name="Zhou L."/>
            <person name="Zuber A."/>
            <person name="Denarie J."/>
            <person name="Dixon R.A."/>
            <person name="May G.D."/>
            <person name="Schwartz D.C."/>
            <person name="Rogers J."/>
            <person name="Quetier F."/>
            <person name="Town C.D."/>
            <person name="Roe B.A."/>
        </authorList>
    </citation>
    <scope>NUCLEOTIDE SEQUENCE [LARGE SCALE GENOMIC DNA]</scope>
    <source>
        <strain evidence="10">A17</strain>
        <strain evidence="12 13">cv. Jemalong A17</strain>
    </source>
</reference>
<dbReference type="Gene3D" id="1.10.630.10">
    <property type="entry name" value="Cytochrome P450"/>
    <property type="match status" value="1"/>
</dbReference>
<accession>A0A072UW16</accession>
<dbReference type="EMBL" id="CM001219">
    <property type="protein sequence ID" value="KEH34014.1"/>
    <property type="molecule type" value="Genomic_DNA"/>
</dbReference>
<evidence type="ECO:0000256" key="8">
    <source>
        <dbReference type="PIRSR" id="PIRSR602401-1"/>
    </source>
</evidence>
<sequence length="507" mass="57983">MALLVLYLSYIFFFILLAIVVQKVGKKLKNTDPFNLPNGPRKLPIIGNIHNLLSSQPHRKLRDLAREYGPLMHLQLGEISFIVISSPDCAREVMKTHDINFATRPQGLSSDLIAYNSTGIVSSPYGNYWRQLRKICTLELLSLKRVNSYQPIREEEFSNLVKWIASKEGSPINLTQAVLSSIYTIVSKSAFGKKFKDQEKFISAEKEILKIAAGFDLAELFPSITWMHFFTGLRPKLERVHRVVDQIMENIINEHKEAKSKGEFDQVESDEDLVDVLLKYQDGNNKEFFLTIDNIKAIIMDIFGAGGETSASTIDWAMAEMVKNPRIMKKAQAEVREIFNMKGRVEENCINELNYLKSIVKETLRLHPPAPLLIPRECAQSCKIDGYDIPTKTKVIVNAWAIARDPNYWTEPERFYPERFIDSDIDYKGSNFEYIPFGAGRRICPGSIFGLRSVELALAKLLYHFDWKLPNGIKSEELDMTEKFGITVCRKDDLLLLPSVYHHLPVK</sequence>
<keyword evidence="3 8" id="KW-0349">Heme</keyword>
<dbReference type="InterPro" id="IPR036396">
    <property type="entry name" value="Cyt_P450_sf"/>
</dbReference>
<evidence type="ECO:0000256" key="6">
    <source>
        <dbReference type="ARBA" id="ARBA00023004"/>
    </source>
</evidence>
<dbReference type="CDD" id="cd11072">
    <property type="entry name" value="CYP71-like"/>
    <property type="match status" value="1"/>
</dbReference>
<gene>
    <name evidence="12" type="primary">25489090</name>
    <name evidence="10" type="ordered locus">MTR_3g058220</name>
    <name evidence="11" type="ORF">MtrunA17_Chr3g0101731</name>
</gene>
<evidence type="ECO:0000256" key="1">
    <source>
        <dbReference type="ARBA" id="ARBA00001971"/>
    </source>
</evidence>
<organism evidence="10 13">
    <name type="scientific">Medicago truncatula</name>
    <name type="common">Barrel medic</name>
    <name type="synonym">Medicago tribuloides</name>
    <dbReference type="NCBI Taxonomy" id="3880"/>
    <lineage>
        <taxon>Eukaryota</taxon>
        <taxon>Viridiplantae</taxon>
        <taxon>Streptophyta</taxon>
        <taxon>Embryophyta</taxon>
        <taxon>Tracheophyta</taxon>
        <taxon>Spermatophyta</taxon>
        <taxon>Magnoliopsida</taxon>
        <taxon>eudicotyledons</taxon>
        <taxon>Gunneridae</taxon>
        <taxon>Pentapetalae</taxon>
        <taxon>rosids</taxon>
        <taxon>fabids</taxon>
        <taxon>Fabales</taxon>
        <taxon>Fabaceae</taxon>
        <taxon>Papilionoideae</taxon>
        <taxon>50 kb inversion clade</taxon>
        <taxon>NPAAA clade</taxon>
        <taxon>Hologalegina</taxon>
        <taxon>IRL clade</taxon>
        <taxon>Trifolieae</taxon>
        <taxon>Medicago</taxon>
    </lineage>
</organism>
<dbReference type="GO" id="GO:0020037">
    <property type="term" value="F:heme binding"/>
    <property type="evidence" value="ECO:0007669"/>
    <property type="project" value="InterPro"/>
</dbReference>
<protein>
    <submittedName>
        <fullName evidence="10">Cytochrome P450 family 71 protein</fullName>
    </submittedName>
    <submittedName>
        <fullName evidence="11">Putative cytochrome P450</fullName>
    </submittedName>
</protein>
<reference evidence="14" key="4">
    <citation type="journal article" date="2018" name="Nat. Plants">
        <title>Whole-genome landscape of Medicago truncatula symbiotic genes.</title>
        <authorList>
            <person name="Pecrix Y."/>
            <person name="Staton S.E."/>
            <person name="Sallet E."/>
            <person name="Lelandais-Briere C."/>
            <person name="Moreau S."/>
            <person name="Carrere S."/>
            <person name="Blein T."/>
            <person name="Jardinaud M.F."/>
            <person name="Latrasse D."/>
            <person name="Zouine M."/>
            <person name="Zahm M."/>
            <person name="Kreplak J."/>
            <person name="Mayjonade B."/>
            <person name="Satge C."/>
            <person name="Perez M."/>
            <person name="Cauet S."/>
            <person name="Marande W."/>
            <person name="Chantry-Darmon C."/>
            <person name="Lopez-Roques C."/>
            <person name="Bouchez O."/>
            <person name="Berard A."/>
            <person name="Debelle F."/>
            <person name="Munos S."/>
            <person name="Bendahmane A."/>
            <person name="Berges H."/>
            <person name="Niebel A."/>
            <person name="Buitink J."/>
            <person name="Frugier F."/>
            <person name="Benhamed M."/>
            <person name="Crespi M."/>
            <person name="Gouzy J."/>
            <person name="Gamas P."/>
        </authorList>
    </citation>
    <scope>NUCLEOTIDE SEQUENCE [LARGE SCALE GENOMIC DNA]</scope>
    <source>
        <strain evidence="14">cv. Jemalong A17</strain>
    </source>
</reference>
<dbReference type="PRINTS" id="PR00463">
    <property type="entry name" value="EP450I"/>
</dbReference>
<dbReference type="Proteomes" id="UP000002051">
    <property type="component" value="Chromosome 3"/>
</dbReference>
<comment type="cofactor">
    <cofactor evidence="1 8">
        <name>heme</name>
        <dbReference type="ChEBI" id="CHEBI:30413"/>
    </cofactor>
</comment>
<evidence type="ECO:0000256" key="3">
    <source>
        <dbReference type="ARBA" id="ARBA00022617"/>
    </source>
</evidence>
<evidence type="ECO:0000256" key="5">
    <source>
        <dbReference type="ARBA" id="ARBA00023002"/>
    </source>
</evidence>
<dbReference type="Pfam" id="PF00067">
    <property type="entry name" value="p450"/>
    <property type="match status" value="1"/>
</dbReference>
<dbReference type="InterPro" id="IPR017972">
    <property type="entry name" value="Cyt_P450_CS"/>
</dbReference>
<proteinExistence type="inferred from homology"/>
<dbReference type="PANTHER" id="PTHR47955:SF8">
    <property type="entry name" value="CYTOCHROME P450 71D11-LIKE"/>
    <property type="match status" value="1"/>
</dbReference>
<evidence type="ECO:0000313" key="11">
    <source>
        <dbReference type="EMBL" id="RHN67342.1"/>
    </source>
</evidence>
<dbReference type="EnsemblPlants" id="KEH34014">
    <property type="protein sequence ID" value="KEH34014"/>
    <property type="gene ID" value="MTR_3g058220"/>
</dbReference>
<dbReference type="SUPFAM" id="SSF48264">
    <property type="entry name" value="Cytochrome P450"/>
    <property type="match status" value="1"/>
</dbReference>
<dbReference type="GO" id="GO:0005506">
    <property type="term" value="F:iron ion binding"/>
    <property type="evidence" value="ECO:0007669"/>
    <property type="project" value="InterPro"/>
</dbReference>
<dbReference type="FunFam" id="1.10.630.10:FF:000008">
    <property type="entry name" value="Cytochrome P450 71D8"/>
    <property type="match status" value="1"/>
</dbReference>
<evidence type="ECO:0000256" key="9">
    <source>
        <dbReference type="RuleBase" id="RU000461"/>
    </source>
</evidence>
<dbReference type="InterPro" id="IPR002401">
    <property type="entry name" value="Cyt_P450_E_grp-I"/>
</dbReference>
<dbReference type="OrthoDB" id="1470350at2759"/>
<dbReference type="GO" id="GO:0016491">
    <property type="term" value="F:oxidoreductase activity"/>
    <property type="evidence" value="ECO:0000318"/>
    <property type="project" value="GO_Central"/>
</dbReference>
<reference evidence="12" key="3">
    <citation type="submission" date="2015-04" db="UniProtKB">
        <authorList>
            <consortium name="EnsemblPlants"/>
        </authorList>
    </citation>
    <scope>IDENTIFICATION</scope>
    <source>
        <strain evidence="12">cv. Jemalong A17</strain>
    </source>
</reference>
<dbReference type="PROSITE" id="PS00086">
    <property type="entry name" value="CYTOCHROME_P450"/>
    <property type="match status" value="1"/>
</dbReference>
<dbReference type="GO" id="GO:0016705">
    <property type="term" value="F:oxidoreductase activity, acting on paired donors, with incorporation or reduction of molecular oxygen"/>
    <property type="evidence" value="ECO:0007669"/>
    <property type="project" value="InterPro"/>
</dbReference>
<dbReference type="STRING" id="3880.A0A072UW16"/>
<keyword evidence="5 9" id="KW-0560">Oxidoreductase</keyword>
<evidence type="ECO:0000313" key="14">
    <source>
        <dbReference type="Proteomes" id="UP000265566"/>
    </source>
</evidence>
<evidence type="ECO:0000256" key="4">
    <source>
        <dbReference type="ARBA" id="ARBA00022723"/>
    </source>
</evidence>
<evidence type="ECO:0000313" key="13">
    <source>
        <dbReference type="Proteomes" id="UP000002051"/>
    </source>
</evidence>
<evidence type="ECO:0000256" key="2">
    <source>
        <dbReference type="ARBA" id="ARBA00010617"/>
    </source>
</evidence>
<dbReference type="GO" id="GO:0004497">
    <property type="term" value="F:monooxygenase activity"/>
    <property type="evidence" value="ECO:0007669"/>
    <property type="project" value="UniProtKB-KW"/>
</dbReference>
<name>A0A072UW16_MEDTR</name>
<dbReference type="HOGENOM" id="CLU_001570_4_1_1"/>
<dbReference type="AlphaFoldDB" id="A0A072UW16"/>
<keyword evidence="7 9" id="KW-0503">Monooxygenase</keyword>
<evidence type="ECO:0000313" key="12">
    <source>
        <dbReference type="EnsemblPlants" id="KEH34014"/>
    </source>
</evidence>
<dbReference type="EMBL" id="PSQE01000003">
    <property type="protein sequence ID" value="RHN67342.1"/>
    <property type="molecule type" value="Genomic_DNA"/>
</dbReference>
<reference evidence="11" key="5">
    <citation type="journal article" date="2018" name="Nat. Plants">
        <title>Whole-genome landscape of Medicago truncatula symbiotic genes.</title>
        <authorList>
            <person name="Pecrix Y."/>
            <person name="Gamas P."/>
            <person name="Carrere S."/>
        </authorList>
    </citation>
    <scope>NUCLEOTIDE SEQUENCE</scope>
    <source>
        <tissue evidence="11">Leaves</tissue>
    </source>
</reference>
<dbReference type="Proteomes" id="UP000265566">
    <property type="component" value="Chromosome 3"/>
</dbReference>
<keyword evidence="13" id="KW-1185">Reference proteome</keyword>
<comment type="similarity">
    <text evidence="2 9">Belongs to the cytochrome P450 family.</text>
</comment>
<keyword evidence="4 8" id="KW-0479">Metal-binding</keyword>
<evidence type="ECO:0000256" key="7">
    <source>
        <dbReference type="ARBA" id="ARBA00023033"/>
    </source>
</evidence>
<reference evidence="10 13" key="2">
    <citation type="journal article" date="2014" name="BMC Genomics">
        <title>An improved genome release (version Mt4.0) for the model legume Medicago truncatula.</title>
        <authorList>
            <person name="Tang H."/>
            <person name="Krishnakumar V."/>
            <person name="Bidwell S."/>
            <person name="Rosen B."/>
            <person name="Chan A."/>
            <person name="Zhou S."/>
            <person name="Gentzbittel L."/>
            <person name="Childs K.L."/>
            <person name="Yandell M."/>
            <person name="Gundlach H."/>
            <person name="Mayer K.F."/>
            <person name="Schwartz D.C."/>
            <person name="Town C.D."/>
        </authorList>
    </citation>
    <scope>GENOME REANNOTATION</scope>
    <source>
        <strain evidence="10">A17</strain>
        <strain evidence="12 13">cv. Jemalong A17</strain>
    </source>
</reference>
<dbReference type="Gramene" id="rna15522">
    <property type="protein sequence ID" value="RHN67342.1"/>
    <property type="gene ID" value="gene15522"/>
</dbReference>
<keyword evidence="6 8" id="KW-0408">Iron</keyword>
<dbReference type="KEGG" id="mtr:25489090"/>
<evidence type="ECO:0000313" key="10">
    <source>
        <dbReference type="EMBL" id="KEH34014.1"/>
    </source>
</evidence>
<dbReference type="PANTHER" id="PTHR47955">
    <property type="entry name" value="CYTOCHROME P450 FAMILY 71 PROTEIN"/>
    <property type="match status" value="1"/>
</dbReference>